<proteinExistence type="predicted"/>
<gene>
    <name evidence="1" type="ORF">CGC20_30590</name>
</gene>
<organism evidence="1 2">
    <name type="scientific">Leishmania donovani</name>
    <dbReference type="NCBI Taxonomy" id="5661"/>
    <lineage>
        <taxon>Eukaryota</taxon>
        <taxon>Discoba</taxon>
        <taxon>Euglenozoa</taxon>
        <taxon>Kinetoplastea</taxon>
        <taxon>Metakinetoplastina</taxon>
        <taxon>Trypanosomatida</taxon>
        <taxon>Trypanosomatidae</taxon>
        <taxon>Leishmaniinae</taxon>
        <taxon>Leishmania</taxon>
    </lineage>
</organism>
<reference evidence="2" key="1">
    <citation type="submission" date="2019-02" db="EMBL/GenBank/DDBJ databases">
        <title>FDA dAtabase for Regulatory Grade micrObial Sequences (FDA-ARGOS): Supporting development and validation of Infectious Disease Dx tests.</title>
        <authorList>
            <person name="Duncan R."/>
            <person name="Fisher C."/>
            <person name="Tallon L."/>
            <person name="Sadzewicz L."/>
            <person name="Sengamalay N."/>
            <person name="Ott S."/>
            <person name="Godinez A."/>
            <person name="Nagaraj S."/>
            <person name="Vavikolanu K."/>
            <person name="Vyas G."/>
            <person name="Nadendla S."/>
            <person name="Aluvathingal J."/>
            <person name="Sichtig H."/>
        </authorList>
    </citation>
    <scope>NUCLEOTIDE SEQUENCE [LARGE SCALE GENOMIC DNA]</scope>
    <source>
        <strain evidence="2">FDAARGOS_360</strain>
    </source>
</reference>
<sequence length="107" mass="11925">MSPYIFIFSELKHNESRGRRRFASTLGTSAEAESIRRAHELSESDILCPTATALTPVLHDNGTYLLLGGKHEDDIKVLGTVCEYVAKPTASLRLLCKVQEQRQFVCS</sequence>
<accession>A0A504XW12</accession>
<dbReference type="AlphaFoldDB" id="A0A504XW12"/>
<evidence type="ECO:0000313" key="2">
    <source>
        <dbReference type="Proteomes" id="UP000318821"/>
    </source>
</evidence>
<dbReference type="Proteomes" id="UP000318821">
    <property type="component" value="Unassembled WGS sequence"/>
</dbReference>
<dbReference type="EMBL" id="RHLD01000037">
    <property type="protein sequence ID" value="TPP53222.1"/>
    <property type="molecule type" value="Genomic_DNA"/>
</dbReference>
<protein>
    <submittedName>
        <fullName evidence="1">Uncharacterized protein</fullName>
    </submittedName>
</protein>
<evidence type="ECO:0000313" key="1">
    <source>
        <dbReference type="EMBL" id="TPP53222.1"/>
    </source>
</evidence>
<name>A0A504XW12_LEIDO</name>
<comment type="caution">
    <text evidence="1">The sequence shown here is derived from an EMBL/GenBank/DDBJ whole genome shotgun (WGS) entry which is preliminary data.</text>
</comment>